<name>A0A672IIX7_SALFA</name>
<dbReference type="GO" id="GO:0006897">
    <property type="term" value="P:endocytosis"/>
    <property type="evidence" value="ECO:0007669"/>
    <property type="project" value="TreeGrafter"/>
</dbReference>
<evidence type="ECO:0000313" key="19">
    <source>
        <dbReference type="Ensembl" id="ENSSFAP00005040875.1"/>
    </source>
</evidence>
<dbReference type="SUPFAM" id="SSF52540">
    <property type="entry name" value="P-loop containing nucleoside triphosphate hydrolases"/>
    <property type="match status" value="1"/>
</dbReference>
<keyword evidence="11 16" id="KW-0505">Motor protein</keyword>
<dbReference type="GO" id="GO:0005938">
    <property type="term" value="C:cell cortex"/>
    <property type="evidence" value="ECO:0007669"/>
    <property type="project" value="UniProtKB-SubCell"/>
</dbReference>
<reference evidence="19" key="2">
    <citation type="submission" date="2025-08" db="UniProtKB">
        <authorList>
            <consortium name="Ensembl"/>
        </authorList>
    </citation>
    <scope>IDENTIFICATION</scope>
</reference>
<dbReference type="InterPro" id="IPR036961">
    <property type="entry name" value="Kinesin_motor_dom_sf"/>
</dbReference>
<dbReference type="Pfam" id="PF00612">
    <property type="entry name" value="IQ"/>
    <property type="match status" value="2"/>
</dbReference>
<dbReference type="FunFam" id="1.20.120.720:FF:000004">
    <property type="entry name" value="unconventional myosin-Ib isoform X1"/>
    <property type="match status" value="1"/>
</dbReference>
<keyword evidence="9" id="KW-0112">Calmodulin-binding</keyword>
<dbReference type="FunFam" id="1.20.5.4820:FF:000013">
    <property type="entry name" value="LOW QUALITY PROTEIN: unconventional myosin-Ib"/>
    <property type="match status" value="1"/>
</dbReference>
<dbReference type="SMART" id="SM00015">
    <property type="entry name" value="IQ"/>
    <property type="match status" value="6"/>
</dbReference>
<dbReference type="Gene3D" id="3.40.850.10">
    <property type="entry name" value="Kinesin motor domain"/>
    <property type="match status" value="1"/>
</dbReference>
<dbReference type="PANTHER" id="PTHR13140">
    <property type="entry name" value="MYOSIN"/>
    <property type="match status" value="1"/>
</dbReference>
<keyword evidence="12 16" id="KW-0009">Actin-binding</keyword>
<evidence type="ECO:0000256" key="1">
    <source>
        <dbReference type="ARBA" id="ARBA00004544"/>
    </source>
</evidence>
<evidence type="ECO:0000256" key="13">
    <source>
        <dbReference type="ARBA" id="ARBA00058091"/>
    </source>
</evidence>
<dbReference type="Pfam" id="PF00063">
    <property type="entry name" value="Myosin_head"/>
    <property type="match status" value="1"/>
</dbReference>
<evidence type="ECO:0000256" key="7">
    <source>
        <dbReference type="ARBA" id="ARBA00022840"/>
    </source>
</evidence>
<dbReference type="GO" id="GO:0051015">
    <property type="term" value="F:actin filament binding"/>
    <property type="evidence" value="ECO:0007669"/>
    <property type="project" value="TreeGrafter"/>
</dbReference>
<dbReference type="SMART" id="SM00242">
    <property type="entry name" value="MYSc"/>
    <property type="match status" value="1"/>
</dbReference>
<evidence type="ECO:0000256" key="6">
    <source>
        <dbReference type="ARBA" id="ARBA00022741"/>
    </source>
</evidence>
<evidence type="ECO:0000313" key="20">
    <source>
        <dbReference type="Proteomes" id="UP000472267"/>
    </source>
</evidence>
<reference evidence="19" key="1">
    <citation type="submission" date="2019-06" db="EMBL/GenBank/DDBJ databases">
        <authorList>
            <consortium name="Wellcome Sanger Institute Data Sharing"/>
        </authorList>
    </citation>
    <scope>NUCLEOTIDE SEQUENCE [LARGE SCALE GENOMIC DNA]</scope>
</reference>
<dbReference type="Gene3D" id="6.20.240.20">
    <property type="match status" value="1"/>
</dbReference>
<evidence type="ECO:0000256" key="8">
    <source>
        <dbReference type="ARBA" id="ARBA00022843"/>
    </source>
</evidence>
<feature type="binding site" evidence="16">
    <location>
        <begin position="108"/>
        <end position="115"/>
    </location>
    <ligand>
        <name>ATP</name>
        <dbReference type="ChEBI" id="CHEBI:30616"/>
    </ligand>
</feature>
<dbReference type="PROSITE" id="PS51456">
    <property type="entry name" value="MYOSIN_MOTOR"/>
    <property type="match status" value="1"/>
</dbReference>
<dbReference type="FunFam" id="1.10.10.820:FF:000001">
    <property type="entry name" value="Myosin heavy chain"/>
    <property type="match status" value="1"/>
</dbReference>
<keyword evidence="20" id="KW-1185">Reference proteome</keyword>
<evidence type="ECO:0000256" key="10">
    <source>
        <dbReference type="ARBA" id="ARBA00023123"/>
    </source>
</evidence>
<keyword evidence="10 16" id="KW-0518">Myosin</keyword>
<feature type="region of interest" description="Actin-binding" evidence="16">
    <location>
        <begin position="578"/>
        <end position="600"/>
    </location>
</feature>
<dbReference type="FunFam" id="1.20.58.530:FF:000004">
    <property type="entry name" value="Unconventional myosin ID"/>
    <property type="match status" value="1"/>
</dbReference>
<keyword evidence="8" id="KW-0832">Ubl conjugation</keyword>
<dbReference type="GO" id="GO:0005516">
    <property type="term" value="F:calmodulin binding"/>
    <property type="evidence" value="ECO:0007669"/>
    <property type="project" value="UniProtKB-KW"/>
</dbReference>
<gene>
    <name evidence="19" type="primary">myo1b</name>
</gene>
<dbReference type="GO" id="GO:0030048">
    <property type="term" value="P:actin filament-based movement"/>
    <property type="evidence" value="ECO:0007669"/>
    <property type="project" value="TreeGrafter"/>
</dbReference>
<evidence type="ECO:0000256" key="3">
    <source>
        <dbReference type="ARBA" id="ARBA00022499"/>
    </source>
</evidence>
<dbReference type="PROSITE" id="PS50096">
    <property type="entry name" value="IQ"/>
    <property type="match status" value="5"/>
</dbReference>
<dbReference type="InterPro" id="IPR000048">
    <property type="entry name" value="IQ_motif_EF-hand-BS"/>
</dbReference>
<evidence type="ECO:0000259" key="18">
    <source>
        <dbReference type="PROSITE" id="PS51757"/>
    </source>
</evidence>
<dbReference type="InterPro" id="IPR036072">
    <property type="entry name" value="MYSc_Myo1"/>
</dbReference>
<organism evidence="19 20">
    <name type="scientific">Salarias fasciatus</name>
    <name type="common">Jewelled blenny</name>
    <name type="synonym">Blennius fasciatus</name>
    <dbReference type="NCBI Taxonomy" id="181472"/>
    <lineage>
        <taxon>Eukaryota</taxon>
        <taxon>Metazoa</taxon>
        <taxon>Chordata</taxon>
        <taxon>Craniata</taxon>
        <taxon>Vertebrata</taxon>
        <taxon>Euteleostomi</taxon>
        <taxon>Actinopterygii</taxon>
        <taxon>Neopterygii</taxon>
        <taxon>Teleostei</taxon>
        <taxon>Neoteleostei</taxon>
        <taxon>Acanthomorphata</taxon>
        <taxon>Ovalentaria</taxon>
        <taxon>Blenniimorphae</taxon>
        <taxon>Blenniiformes</taxon>
        <taxon>Blennioidei</taxon>
        <taxon>Blenniidae</taxon>
        <taxon>Salariinae</taxon>
        <taxon>Salarias</taxon>
    </lineage>
</organism>
<keyword evidence="7 16" id="KW-0067">ATP-binding</keyword>
<keyword evidence="6 16" id="KW-0547">Nucleotide-binding</keyword>
<dbReference type="GO" id="GO:0005903">
    <property type="term" value="C:brush border"/>
    <property type="evidence" value="ECO:0007669"/>
    <property type="project" value="TreeGrafter"/>
</dbReference>
<accession>A0A672IIX7</accession>
<protein>
    <recommendedName>
        <fullName evidence="14">Unconventional myosin-Ib</fullName>
    </recommendedName>
    <alternativeName>
        <fullName evidence="15">Myosin I alpha</fullName>
    </alternativeName>
</protein>
<feature type="domain" description="Myosin motor" evidence="17">
    <location>
        <begin position="15"/>
        <end position="701"/>
    </location>
</feature>
<comment type="similarity">
    <text evidence="2 16">Belongs to the TRAFAC class myosin-kinesin ATPase superfamily. Myosin family.</text>
</comment>
<keyword evidence="3" id="KW-1017">Isopeptide bond</keyword>
<dbReference type="InterPro" id="IPR001609">
    <property type="entry name" value="Myosin_head_motor_dom-like"/>
</dbReference>
<evidence type="ECO:0000259" key="17">
    <source>
        <dbReference type="PROSITE" id="PS51456"/>
    </source>
</evidence>
<dbReference type="Gene3D" id="1.20.120.720">
    <property type="entry name" value="Myosin VI head, motor domain, U50 subdomain"/>
    <property type="match status" value="1"/>
</dbReference>
<dbReference type="InterPro" id="IPR027417">
    <property type="entry name" value="P-loop_NTPase"/>
</dbReference>
<dbReference type="Pfam" id="PF06017">
    <property type="entry name" value="Myosin_TH1"/>
    <property type="match status" value="1"/>
</dbReference>
<dbReference type="Gene3D" id="1.20.58.530">
    <property type="match status" value="1"/>
</dbReference>
<dbReference type="FunFam" id="1.20.5.190:FF:000007">
    <property type="entry name" value="Myosin-ib isoform 2"/>
    <property type="match status" value="1"/>
</dbReference>
<keyword evidence="5" id="KW-0677">Repeat</keyword>
<keyword evidence="4" id="KW-0597">Phosphoprotein</keyword>
<proteinExistence type="inferred from homology"/>
<evidence type="ECO:0000256" key="14">
    <source>
        <dbReference type="ARBA" id="ARBA00068082"/>
    </source>
</evidence>
<dbReference type="AlphaFoldDB" id="A0A672IIX7"/>
<dbReference type="Ensembl" id="ENSSFAT00005042377.1">
    <property type="protein sequence ID" value="ENSSFAP00005040875.1"/>
    <property type="gene ID" value="ENSSFAG00005013502.1"/>
</dbReference>
<dbReference type="GO" id="GO:0005524">
    <property type="term" value="F:ATP binding"/>
    <property type="evidence" value="ECO:0007669"/>
    <property type="project" value="UniProtKB-UniRule"/>
</dbReference>
<dbReference type="CDD" id="cd23767">
    <property type="entry name" value="IQCD"/>
    <property type="match status" value="1"/>
</dbReference>
<evidence type="ECO:0000256" key="12">
    <source>
        <dbReference type="ARBA" id="ARBA00023203"/>
    </source>
</evidence>
<evidence type="ECO:0000256" key="4">
    <source>
        <dbReference type="ARBA" id="ARBA00022553"/>
    </source>
</evidence>
<dbReference type="InterPro" id="IPR010926">
    <property type="entry name" value="Myosin_TH1"/>
</dbReference>
<dbReference type="PROSITE" id="PS51757">
    <property type="entry name" value="TH1"/>
    <property type="match status" value="1"/>
</dbReference>
<dbReference type="CDD" id="cd01378">
    <property type="entry name" value="MYSc_Myo1"/>
    <property type="match status" value="1"/>
</dbReference>
<dbReference type="GO" id="GO:0005902">
    <property type="term" value="C:microvillus"/>
    <property type="evidence" value="ECO:0007669"/>
    <property type="project" value="TreeGrafter"/>
</dbReference>
<comment type="function">
    <text evidence="13">Motor protein that may participate in process critical to neuronal development and function such as cell migration, neurite outgrowth and vesicular transport.</text>
</comment>
<evidence type="ECO:0000256" key="15">
    <source>
        <dbReference type="ARBA" id="ARBA00083826"/>
    </source>
</evidence>
<reference evidence="19" key="3">
    <citation type="submission" date="2025-09" db="UniProtKB">
        <authorList>
            <consortium name="Ensembl"/>
        </authorList>
    </citation>
    <scope>IDENTIFICATION</scope>
</reference>
<comment type="subcellular location">
    <subcellularLocation>
        <location evidence="1">Cytoplasm</location>
        <location evidence="1">Cell cortex</location>
    </subcellularLocation>
</comment>
<sequence length="1140" mass="131775">MSVMEVKTSLLDNMIGVGDMVLLEPLSEDSFLENLRNRFDHNEIYTYIGSVVISMNPYRSLPIFTPDKVEEYRNRNFYELSPHIYALADEAYRSLRDQDKDQCILITGESGAGKTEASKLVMSYVAAVCGKGQEVNKVKEQLLQSNPVLEAFGNAKTVRNDNSSRFGKYMDIEFDFKGDPLGGVISNYLLEKSRVVKQPRGERNFHIFYQLLSGASEDTLKKLKLDRDFSKYNYLSLDSAAVNGLDDAANFRTVRNAMQIVGFMEDEVQSVLELVAAVLKLGNIEFKHESRCNGTDESRIKDKNDLKEMCELLGIEQSVLERAFSYRTVEAKMEKVSTTLNVAQAYYARDALAKNLYSRLFSWLVTRINESIKAQTKARHKVMGVLDIYGFEIFEDNSFEQFIINYCNEKLQQIFIELTLREEQEEYVREGIEWTNIEYFNNAIICDLIENNQNGILAMLDEECLRPGTVTDETFLDKLNTICAEHQHFESRLSKNSKFLTDHSLPHNCFRIQHYAGKVLYRVEGFVDKNNDLLYRDLSQAMYKANHSLIKQLFPEGNPAKVNLKRPPTAGSQFKTSVGTLMKNLQTKNPNYIRCIKPNDKKASHIFTDSLVRHQVRYLGLMENVRVRRAGYAFRQAYEPCLERYKMLCKNTWPHWRGPAREGVEVLMADLQVPAEEFSYGRSKIFIRNPRTLFFLEERRRQCLQDLATLIQKIYRGWKCRSHFLLLKKSQIVVAAWYRRYAQQKKYQKIKSATTVVQSYARGWQARKLLRELKYQKRCEEAVTTIAAYWHGTQARRELRQLKEEARNKHAVSVIWAGWQGTKARRELRRLKEEARRKHAVAVIWAYWQGLKVRREYRKFFRANAGKKIYDFTIQRIMQKYFLGLKSSLPSMSPVDRSWPARPYLFLDGVHTELRKIFHLWRCKKYRGQFTEEKKAVYEEKLEASEIFKDKKALYPSSVSQPFKGDYLEISKNPKYQKLSSAVDDKVLLADVVNKINRANGKGTARIFLLTKKNFVLADQKTGQVKASVPLPDLTSVSVSTQSDGFFALKLKEGSASAVKGDFLLSSEHLIEIITKLHRIGATTADREQLNIDISDEFLVQFKQDKVCVKFIQATPKNGNTVACKRKNNRLLEVSVPTSP</sequence>
<evidence type="ECO:0000256" key="2">
    <source>
        <dbReference type="ARBA" id="ARBA00008314"/>
    </source>
</evidence>
<dbReference type="GO" id="GO:0000146">
    <property type="term" value="F:microfilament motor activity"/>
    <property type="evidence" value="ECO:0007669"/>
    <property type="project" value="TreeGrafter"/>
</dbReference>
<dbReference type="GO" id="GO:0016459">
    <property type="term" value="C:myosin complex"/>
    <property type="evidence" value="ECO:0007669"/>
    <property type="project" value="UniProtKB-KW"/>
</dbReference>
<dbReference type="Proteomes" id="UP000472267">
    <property type="component" value="Chromosome 16"/>
</dbReference>
<dbReference type="Gene3D" id="1.20.5.190">
    <property type="match status" value="2"/>
</dbReference>
<dbReference type="PRINTS" id="PR00193">
    <property type="entry name" value="MYOSINHEAVY"/>
</dbReference>
<dbReference type="GO" id="GO:0007015">
    <property type="term" value="P:actin filament organization"/>
    <property type="evidence" value="ECO:0007669"/>
    <property type="project" value="TreeGrafter"/>
</dbReference>
<evidence type="ECO:0000256" key="16">
    <source>
        <dbReference type="PROSITE-ProRule" id="PRU00782"/>
    </source>
</evidence>
<dbReference type="GO" id="GO:0005886">
    <property type="term" value="C:plasma membrane"/>
    <property type="evidence" value="ECO:0007669"/>
    <property type="project" value="TreeGrafter"/>
</dbReference>
<evidence type="ECO:0000256" key="11">
    <source>
        <dbReference type="ARBA" id="ARBA00023175"/>
    </source>
</evidence>
<evidence type="ECO:0000256" key="9">
    <source>
        <dbReference type="ARBA" id="ARBA00022860"/>
    </source>
</evidence>
<feature type="domain" description="TH1" evidence="18">
    <location>
        <begin position="952"/>
        <end position="1138"/>
    </location>
</feature>
<dbReference type="Gene3D" id="1.10.10.820">
    <property type="match status" value="1"/>
</dbReference>
<evidence type="ECO:0000256" key="5">
    <source>
        <dbReference type="ARBA" id="ARBA00022737"/>
    </source>
</evidence>
<dbReference type="PANTHER" id="PTHR13140:SF802">
    <property type="entry name" value="UNCONVENTIONAL MYOSIN-IB ISOFORM X1"/>
    <property type="match status" value="1"/>
</dbReference>